<dbReference type="SMART" id="SM00257">
    <property type="entry name" value="LysM"/>
    <property type="match status" value="1"/>
</dbReference>
<feature type="compositionally biased region" description="Low complexity" evidence="2">
    <location>
        <begin position="189"/>
        <end position="204"/>
    </location>
</feature>
<keyword evidence="6" id="KW-1185">Reference proteome</keyword>
<accession>A0ABV6FHX5</accession>
<feature type="region of interest" description="Disordered" evidence="2">
    <location>
        <begin position="307"/>
        <end position="362"/>
    </location>
</feature>
<feature type="domain" description="LysM" evidence="4">
    <location>
        <begin position="212"/>
        <end position="267"/>
    </location>
</feature>
<feature type="region of interest" description="Disordered" evidence="2">
    <location>
        <begin position="988"/>
        <end position="1008"/>
    </location>
</feature>
<feature type="region of interest" description="Disordered" evidence="2">
    <location>
        <begin position="420"/>
        <end position="447"/>
    </location>
</feature>
<feature type="region of interest" description="Disordered" evidence="2">
    <location>
        <begin position="621"/>
        <end position="646"/>
    </location>
</feature>
<dbReference type="NCBIfam" id="TIGR03504">
    <property type="entry name" value="FimV_Cterm"/>
    <property type="match status" value="1"/>
</dbReference>
<comment type="caution">
    <text evidence="5">The sequence shown here is derived from an EMBL/GenBank/DDBJ whole genome shotgun (WGS) entry which is preliminary data.</text>
</comment>
<feature type="compositionally biased region" description="Low complexity" evidence="2">
    <location>
        <begin position="345"/>
        <end position="359"/>
    </location>
</feature>
<protein>
    <submittedName>
        <fullName evidence="5">FimV/HubP family polar landmark protein</fullName>
    </submittedName>
</protein>
<evidence type="ECO:0000259" key="4">
    <source>
        <dbReference type="PROSITE" id="PS51782"/>
    </source>
</evidence>
<gene>
    <name evidence="5" type="ORF">ACFFJK_13680</name>
</gene>
<dbReference type="InterPro" id="IPR020012">
    <property type="entry name" value="LysM_FimV"/>
</dbReference>
<feature type="region of interest" description="Disordered" evidence="2">
    <location>
        <begin position="927"/>
        <end position="975"/>
    </location>
</feature>
<dbReference type="Proteomes" id="UP001589773">
    <property type="component" value="Unassembled WGS sequence"/>
</dbReference>
<evidence type="ECO:0000256" key="2">
    <source>
        <dbReference type="SAM" id="MobiDB-lite"/>
    </source>
</evidence>
<dbReference type="CDD" id="cd00118">
    <property type="entry name" value="LysM"/>
    <property type="match status" value="1"/>
</dbReference>
<keyword evidence="3" id="KW-0732">Signal</keyword>
<evidence type="ECO:0000313" key="6">
    <source>
        <dbReference type="Proteomes" id="UP001589773"/>
    </source>
</evidence>
<dbReference type="InterPro" id="IPR036779">
    <property type="entry name" value="LysM_dom_sf"/>
</dbReference>
<proteinExistence type="predicted"/>
<feature type="region of interest" description="Disordered" evidence="2">
    <location>
        <begin position="1045"/>
        <end position="1064"/>
    </location>
</feature>
<dbReference type="PROSITE" id="PS51782">
    <property type="entry name" value="LYSM"/>
    <property type="match status" value="1"/>
</dbReference>
<feature type="coiled-coil region" evidence="1">
    <location>
        <begin position="362"/>
        <end position="396"/>
    </location>
</feature>
<feature type="compositionally biased region" description="Low complexity" evidence="2">
    <location>
        <begin position="420"/>
        <end position="436"/>
    </location>
</feature>
<feature type="compositionally biased region" description="Low complexity" evidence="2">
    <location>
        <begin position="155"/>
        <end position="182"/>
    </location>
</feature>
<feature type="chain" id="PRO_5046555363" evidence="3">
    <location>
        <begin position="34"/>
        <end position="1064"/>
    </location>
</feature>
<dbReference type="InterPro" id="IPR038440">
    <property type="entry name" value="FimV_C_sf"/>
</dbReference>
<keyword evidence="1" id="KW-0175">Coiled coil</keyword>
<dbReference type="NCBIfam" id="TIGR03505">
    <property type="entry name" value="FimV_core"/>
    <property type="match status" value="1"/>
</dbReference>
<dbReference type="InterPro" id="IPR020011">
    <property type="entry name" value="FimV_C"/>
</dbReference>
<name>A0ABV6FHX5_9BURK</name>
<dbReference type="EMBL" id="JBHLWP010000013">
    <property type="protein sequence ID" value="MFC0252944.1"/>
    <property type="molecule type" value="Genomic_DNA"/>
</dbReference>
<feature type="signal peptide" evidence="3">
    <location>
        <begin position="1"/>
        <end position="33"/>
    </location>
</feature>
<evidence type="ECO:0000313" key="5">
    <source>
        <dbReference type="EMBL" id="MFC0252944.1"/>
    </source>
</evidence>
<dbReference type="InterPro" id="IPR018392">
    <property type="entry name" value="LysM"/>
</dbReference>
<dbReference type="Gene3D" id="3.10.350.10">
    <property type="entry name" value="LysM domain"/>
    <property type="match status" value="1"/>
</dbReference>
<dbReference type="Pfam" id="PF01476">
    <property type="entry name" value="LysM"/>
    <property type="match status" value="1"/>
</dbReference>
<dbReference type="Gene3D" id="1.20.58.2200">
    <property type="match status" value="1"/>
</dbReference>
<feature type="region of interest" description="Disordered" evidence="2">
    <location>
        <begin position="147"/>
        <end position="216"/>
    </location>
</feature>
<sequence length="1064" mass="108866">MHSPHRPPLMAFALKTVTAAVASAVLLSSAASAAGLGKLTVLSALGQPLRAEIELTTTAGEDASSLAVKLASPEAFRTANIEFNPALLSLRFNVEQRAGRQFIRVSSTQPLNEPFVDMLIELSWNNGRLVREYTFLLDPAELRTPQPAQVAAENGRPAQPRAATQPAGAAATPAAPAVQPQQEQRRETPAAAPAPRAAPAAASGASGGGTPSSYRVRQGDTLSKIATRLKPADISLDMMLVALYRANPEAFIGQNMNRLKSGQILKVPDSGALRATGAEEAGSIVIAHAADFNAYRNKLAGQVANAAPQRTPQAGQSAAGKITAKVEERPTAANESQDQLRLSKATQAATGAQGTTASTEDTIARQRELEQAQARVKELERNVSELESLMTVKSRAGSEVQNAAVAGAAAGGAAATAADPAAPAAKPADQAGQAKPKAPPKKAKPEEKGFADTLMDNINYVAAGAAVLLLGALGLSQRRRKKKDGAKTVLNEPSVLGVPTQAAHSLFAEAGGQSVDTSNSVFNSSFAPSASQLDTNEVDPVAEADVYIAYGRDAQAEEILKEALRNHPERHPVRLKLLDIYAARKDLRAFEAQASELYSMTRGQGADWAQAAALGQSIDPGNPLYASAGPAPAAPAPSPQERDQQSLLSKQLEEAFRGGAPAGAAAFAAGAGAAAVAAAGGAAYGATDHDGQEATALPGADGMADQRDQRLEDNTLDFDLGGLTFEPVSSNEPIAMAGPGAAAAQDDTAVPDLDFALDPVTPADVTAAPAPAAEEPFDLAFDMGFDEPAPGTAADASAAGVPGADVDMAGLAAEFDLPPLPEVVEEAPAAATSSAAMEDPLFDLDTMDFGLPPTPAQPAAVAEATPFHEELPAALAAPAAASAVAPAPAGMADDPLFDLDMMDFGSPSGQAPAAAPAAAAFAQPSVEPFDFDAPPAAAAPASTPDLDDDPFALPELPAATPAGATVPMPGVPAEPSFDLADIDLDLPPADQPGAVPGHDMPPPQEAEPAAMSPEHMEMETKLDLAIAYQEIGDKEGARELLDEVIKGGSSEQVSKASAMRSLLA</sequence>
<evidence type="ECO:0000256" key="1">
    <source>
        <dbReference type="SAM" id="Coils"/>
    </source>
</evidence>
<dbReference type="InterPro" id="IPR057840">
    <property type="entry name" value="FimV_N"/>
</dbReference>
<organism evidence="5 6">
    <name type="scientific">Massilia consociata</name>
    <dbReference type="NCBI Taxonomy" id="760117"/>
    <lineage>
        <taxon>Bacteria</taxon>
        <taxon>Pseudomonadati</taxon>
        <taxon>Pseudomonadota</taxon>
        <taxon>Betaproteobacteria</taxon>
        <taxon>Burkholderiales</taxon>
        <taxon>Oxalobacteraceae</taxon>
        <taxon>Telluria group</taxon>
        <taxon>Massilia</taxon>
    </lineage>
</organism>
<reference evidence="5 6" key="1">
    <citation type="submission" date="2024-09" db="EMBL/GenBank/DDBJ databases">
        <authorList>
            <person name="Sun Q."/>
            <person name="Mori K."/>
        </authorList>
    </citation>
    <scope>NUCLEOTIDE SEQUENCE [LARGE SCALE GENOMIC DNA]</scope>
    <source>
        <strain evidence="5 6">CCM 7792</strain>
    </source>
</reference>
<evidence type="ECO:0000256" key="3">
    <source>
        <dbReference type="SAM" id="SignalP"/>
    </source>
</evidence>
<feature type="compositionally biased region" description="Low complexity" evidence="2">
    <location>
        <begin position="931"/>
        <end position="944"/>
    </location>
</feature>
<dbReference type="Pfam" id="PF25800">
    <property type="entry name" value="FimV_N"/>
    <property type="match status" value="1"/>
</dbReference>